<keyword evidence="2" id="KW-0472">Membrane</keyword>
<accession>I0H3H3</accession>
<dbReference type="RefSeq" id="WP_014442455.1">
    <property type="nucleotide sequence ID" value="NC_017093.1"/>
</dbReference>
<keyword evidence="2" id="KW-1133">Transmembrane helix</keyword>
<proteinExistence type="predicted"/>
<dbReference type="EMBL" id="AP012319">
    <property type="protein sequence ID" value="BAL87560.1"/>
    <property type="molecule type" value="Genomic_DNA"/>
</dbReference>
<feature type="region of interest" description="Disordered" evidence="1">
    <location>
        <begin position="128"/>
        <end position="154"/>
    </location>
</feature>
<evidence type="ECO:0000313" key="3">
    <source>
        <dbReference type="EMBL" id="BAL87560.1"/>
    </source>
</evidence>
<protein>
    <submittedName>
        <fullName evidence="3">Uncharacterized protein</fullName>
    </submittedName>
</protein>
<organism evidence="3 4">
    <name type="scientific">Actinoplanes missouriensis (strain ATCC 14538 / DSM 43046 / CBS 188.64 / JCM 3121 / NBRC 102363 / NCIMB 12654 / NRRL B-3342 / UNCC 431)</name>
    <dbReference type="NCBI Taxonomy" id="512565"/>
    <lineage>
        <taxon>Bacteria</taxon>
        <taxon>Bacillati</taxon>
        <taxon>Actinomycetota</taxon>
        <taxon>Actinomycetes</taxon>
        <taxon>Micromonosporales</taxon>
        <taxon>Micromonosporaceae</taxon>
        <taxon>Actinoplanes</taxon>
    </lineage>
</organism>
<dbReference type="AlphaFoldDB" id="I0H3H3"/>
<gene>
    <name evidence="3" type="ordered locus">AMIS_23400</name>
</gene>
<dbReference type="PATRIC" id="fig|512565.3.peg.2336"/>
<feature type="transmembrane region" description="Helical" evidence="2">
    <location>
        <begin position="47"/>
        <end position="68"/>
    </location>
</feature>
<evidence type="ECO:0000256" key="1">
    <source>
        <dbReference type="SAM" id="MobiDB-lite"/>
    </source>
</evidence>
<name>I0H3H3_ACTM4</name>
<keyword evidence="4" id="KW-1185">Reference proteome</keyword>
<evidence type="ECO:0000313" key="4">
    <source>
        <dbReference type="Proteomes" id="UP000007882"/>
    </source>
</evidence>
<feature type="transmembrane region" description="Helical" evidence="2">
    <location>
        <begin position="75"/>
        <end position="91"/>
    </location>
</feature>
<feature type="transmembrane region" description="Helical" evidence="2">
    <location>
        <begin position="103"/>
        <end position="121"/>
    </location>
</feature>
<keyword evidence="2" id="KW-0812">Transmembrane</keyword>
<dbReference type="KEGG" id="ams:AMIS_23400"/>
<sequence length="154" mass="15994">MSSPPLLAAGDGSSAYTPAGLLRALPRGRGLLTDLLVSGSVAALSTWWWHQFRVGGLVFGLLAGLALMWRRTHPLAVAAAVAALTATAAPIEVNGSKLHDGMQLITVAIAMYSVIVHAATLRRAGSRRGFSRPSCCRGSTGRRSPSSSSRTISG</sequence>
<evidence type="ECO:0000256" key="2">
    <source>
        <dbReference type="SAM" id="Phobius"/>
    </source>
</evidence>
<dbReference type="HOGENOM" id="CLU_1700482_0_0_11"/>
<reference evidence="3 4" key="1">
    <citation type="submission" date="2012-02" db="EMBL/GenBank/DDBJ databases">
        <title>Complete genome sequence of Actinoplanes missouriensis 431 (= NBRC 102363).</title>
        <authorList>
            <person name="Ohnishi Y."/>
            <person name="Ishikawa J."/>
            <person name="Sekine M."/>
            <person name="Hosoyama A."/>
            <person name="Harada T."/>
            <person name="Narita H."/>
            <person name="Hata T."/>
            <person name="Konno Y."/>
            <person name="Tutikane K."/>
            <person name="Fujita N."/>
            <person name="Horinouchi S."/>
            <person name="Hayakawa M."/>
        </authorList>
    </citation>
    <scope>NUCLEOTIDE SEQUENCE [LARGE SCALE GENOMIC DNA]</scope>
    <source>
        <strain evidence="4">ATCC 14538 / DSM 43046 / CBS 188.64 / JCM 3121 / NBRC 102363 / NCIMB 12654 / NRRL B-3342 / UNCC 431</strain>
    </source>
</reference>
<dbReference type="Proteomes" id="UP000007882">
    <property type="component" value="Chromosome"/>
</dbReference>
<dbReference type="STRING" id="512565.AMIS_23400"/>
<feature type="compositionally biased region" description="Low complexity" evidence="1">
    <location>
        <begin position="131"/>
        <end position="154"/>
    </location>
</feature>